<keyword evidence="6" id="KW-1185">Reference proteome</keyword>
<evidence type="ECO:0000313" key="6">
    <source>
        <dbReference type="Proteomes" id="UP000319257"/>
    </source>
</evidence>
<dbReference type="InParanoid" id="A0A507AF60"/>
<dbReference type="Pfam" id="PF07992">
    <property type="entry name" value="Pyr_redox_2"/>
    <property type="match status" value="1"/>
</dbReference>
<comment type="caution">
    <text evidence="5">The sequence shown here is derived from an EMBL/GenBank/DDBJ whole genome shotgun (WGS) entry which is preliminary data.</text>
</comment>
<organism evidence="5 6">
    <name type="scientific">Thyridium curvatum</name>
    <dbReference type="NCBI Taxonomy" id="1093900"/>
    <lineage>
        <taxon>Eukaryota</taxon>
        <taxon>Fungi</taxon>
        <taxon>Dikarya</taxon>
        <taxon>Ascomycota</taxon>
        <taxon>Pezizomycotina</taxon>
        <taxon>Sordariomycetes</taxon>
        <taxon>Sordariomycetidae</taxon>
        <taxon>Thyridiales</taxon>
        <taxon>Thyridiaceae</taxon>
        <taxon>Thyridium</taxon>
    </lineage>
</organism>
<dbReference type="OrthoDB" id="10260355at2759"/>
<evidence type="ECO:0000259" key="4">
    <source>
        <dbReference type="Pfam" id="PF07992"/>
    </source>
</evidence>
<feature type="domain" description="FAD/NAD(P)-binding" evidence="4">
    <location>
        <begin position="3"/>
        <end position="293"/>
    </location>
</feature>
<dbReference type="STRING" id="1093900.A0A507AF60"/>
<evidence type="ECO:0000256" key="2">
    <source>
        <dbReference type="ARBA" id="ARBA00022630"/>
    </source>
</evidence>
<evidence type="ECO:0000256" key="1">
    <source>
        <dbReference type="ARBA" id="ARBA00009333"/>
    </source>
</evidence>
<dbReference type="AlphaFoldDB" id="A0A507AF60"/>
<dbReference type="SUPFAM" id="SSF51905">
    <property type="entry name" value="FAD/NAD(P)-binding domain"/>
    <property type="match status" value="1"/>
</dbReference>
<dbReference type="PRINTS" id="PR00368">
    <property type="entry name" value="FADPNR"/>
</dbReference>
<dbReference type="InterPro" id="IPR050097">
    <property type="entry name" value="Ferredoxin-NADP_redctase_2"/>
</dbReference>
<dbReference type="Gene3D" id="3.50.50.60">
    <property type="entry name" value="FAD/NAD(P)-binding domain"/>
    <property type="match status" value="2"/>
</dbReference>
<name>A0A507AF60_9PEZI</name>
<dbReference type="PRINTS" id="PR00469">
    <property type="entry name" value="PNDRDTASEII"/>
</dbReference>
<dbReference type="GO" id="GO:0016491">
    <property type="term" value="F:oxidoreductase activity"/>
    <property type="evidence" value="ECO:0007669"/>
    <property type="project" value="UniProtKB-KW"/>
</dbReference>
<dbReference type="GeneID" id="41977619"/>
<dbReference type="InterPro" id="IPR023753">
    <property type="entry name" value="FAD/NAD-binding_dom"/>
</dbReference>
<dbReference type="GO" id="GO:0097237">
    <property type="term" value="P:cellular response to toxic substance"/>
    <property type="evidence" value="ECO:0007669"/>
    <property type="project" value="UniProtKB-ARBA"/>
</dbReference>
<dbReference type="EMBL" id="SKBQ01000080">
    <property type="protein sequence ID" value="TPX08105.1"/>
    <property type="molecule type" value="Genomic_DNA"/>
</dbReference>
<proteinExistence type="inferred from homology"/>
<keyword evidence="3" id="KW-0560">Oxidoreductase</keyword>
<comment type="similarity">
    <text evidence="1">Belongs to the class-II pyridine nucleotide-disulfide oxidoreductase family.</text>
</comment>
<dbReference type="InterPro" id="IPR036188">
    <property type="entry name" value="FAD/NAD-bd_sf"/>
</dbReference>
<protein>
    <recommendedName>
        <fullName evidence="4">FAD/NAD(P)-binding domain-containing protein</fullName>
    </recommendedName>
</protein>
<dbReference type="Proteomes" id="UP000319257">
    <property type="component" value="Unassembled WGS sequence"/>
</dbReference>
<evidence type="ECO:0000256" key="3">
    <source>
        <dbReference type="ARBA" id="ARBA00023002"/>
    </source>
</evidence>
<keyword evidence="2" id="KW-0285">Flavoprotein</keyword>
<sequence>MIYDCLIIGGGPAGLAVALNLARLLHTAAVFDSQVYRNDGAALIHNVLGFDHLDARAFRSKAKSDIAKYNTIDFKDVCITTARKLKSGLFEVKDDRGQVYTGRKLVLCIGVRDVMFDIPGFDECWAKGIYNCLFCHAFESRGAASVGVIAMGPCTDPAMALHVGRMALQFGKKLTLYTNGRDDIAQDILAHVASDKDIEVDLRQISQLRMTSADKSAVTVTFSDDTERTEGFFVSSNTVEINGCFVQQLGLELCPSGEIRTRPPLLETSVPGVFAAGDCATTLRAIPQAAAHGALVAVAIAHQLQAEKRARSNGEEI</sequence>
<reference evidence="5 6" key="1">
    <citation type="submission" date="2019-06" db="EMBL/GenBank/DDBJ databases">
        <title>Draft genome sequence of the filamentous fungus Phialemoniopsis curvata isolated from diesel fuel.</title>
        <authorList>
            <person name="Varaljay V.A."/>
            <person name="Lyon W.J."/>
            <person name="Crouch A.L."/>
            <person name="Drake C.E."/>
            <person name="Hollomon J.M."/>
            <person name="Nadeau L.J."/>
            <person name="Nunn H.S."/>
            <person name="Stevenson B.S."/>
            <person name="Bojanowski C.L."/>
            <person name="Crookes-Goodson W.J."/>
        </authorList>
    </citation>
    <scope>NUCLEOTIDE SEQUENCE [LARGE SCALE GENOMIC DNA]</scope>
    <source>
        <strain evidence="5 6">D216</strain>
    </source>
</reference>
<gene>
    <name evidence="5" type="ORF">E0L32_010172</name>
</gene>
<dbReference type="RefSeq" id="XP_030989816.1">
    <property type="nucleotide sequence ID" value="XM_031132760.1"/>
</dbReference>
<accession>A0A507AF60</accession>
<dbReference type="PANTHER" id="PTHR48105">
    <property type="entry name" value="THIOREDOXIN REDUCTASE 1-RELATED-RELATED"/>
    <property type="match status" value="1"/>
</dbReference>
<evidence type="ECO:0000313" key="5">
    <source>
        <dbReference type="EMBL" id="TPX08105.1"/>
    </source>
</evidence>